<dbReference type="Gene3D" id="3.20.20.450">
    <property type="entry name" value="EAL domain"/>
    <property type="match status" value="1"/>
</dbReference>
<keyword evidence="1" id="KW-0597">Phosphoprotein</keyword>
<organism evidence="6 7">
    <name type="scientific">Castellaniella denitrificans</name>
    <dbReference type="NCBI Taxonomy" id="56119"/>
    <lineage>
        <taxon>Bacteria</taxon>
        <taxon>Pseudomonadati</taxon>
        <taxon>Pseudomonadota</taxon>
        <taxon>Betaproteobacteria</taxon>
        <taxon>Burkholderiales</taxon>
        <taxon>Alcaligenaceae</taxon>
        <taxon>Castellaniella</taxon>
    </lineage>
</organism>
<dbReference type="CDD" id="cd01948">
    <property type="entry name" value="EAL"/>
    <property type="match status" value="1"/>
</dbReference>
<dbReference type="InterPro" id="IPR001789">
    <property type="entry name" value="Sig_transdc_resp-reg_receiver"/>
</dbReference>
<evidence type="ECO:0000313" key="7">
    <source>
        <dbReference type="Proteomes" id="UP001068379"/>
    </source>
</evidence>
<evidence type="ECO:0000313" key="6">
    <source>
        <dbReference type="EMBL" id="MCZ4330151.1"/>
    </source>
</evidence>
<dbReference type="Pfam" id="PF00990">
    <property type="entry name" value="GGDEF"/>
    <property type="match status" value="1"/>
</dbReference>
<keyword evidence="2" id="KW-1133">Transmembrane helix</keyword>
<dbReference type="EMBL" id="JAPWHE010000005">
    <property type="protein sequence ID" value="MCZ4330151.1"/>
    <property type="molecule type" value="Genomic_DNA"/>
</dbReference>
<feature type="transmembrane region" description="Helical" evidence="2">
    <location>
        <begin position="87"/>
        <end position="106"/>
    </location>
</feature>
<evidence type="ECO:0000259" key="5">
    <source>
        <dbReference type="PROSITE" id="PS50887"/>
    </source>
</evidence>
<keyword evidence="2" id="KW-0472">Membrane</keyword>
<evidence type="ECO:0000259" key="3">
    <source>
        <dbReference type="PROSITE" id="PS50110"/>
    </source>
</evidence>
<dbReference type="Pfam" id="PF00072">
    <property type="entry name" value="Response_reg"/>
    <property type="match status" value="1"/>
</dbReference>
<dbReference type="SUPFAM" id="SSF55073">
    <property type="entry name" value="Nucleotide cyclase"/>
    <property type="match status" value="1"/>
</dbReference>
<dbReference type="SMART" id="SM00267">
    <property type="entry name" value="GGDEF"/>
    <property type="match status" value="1"/>
</dbReference>
<feature type="transmembrane region" description="Helical" evidence="2">
    <location>
        <begin position="57"/>
        <end position="75"/>
    </location>
</feature>
<evidence type="ECO:0000259" key="4">
    <source>
        <dbReference type="PROSITE" id="PS50883"/>
    </source>
</evidence>
<accession>A0ABT4M4D5</accession>
<proteinExistence type="predicted"/>
<feature type="modified residue" description="4-aspartylphosphate" evidence="1">
    <location>
        <position position="917"/>
    </location>
</feature>
<dbReference type="SUPFAM" id="SSF141868">
    <property type="entry name" value="EAL domain-like"/>
    <property type="match status" value="1"/>
</dbReference>
<feature type="domain" description="Response regulatory" evidence="3">
    <location>
        <begin position="868"/>
        <end position="983"/>
    </location>
</feature>
<dbReference type="PANTHER" id="PTHR44757:SF2">
    <property type="entry name" value="BIOFILM ARCHITECTURE MAINTENANCE PROTEIN MBAA"/>
    <property type="match status" value="1"/>
</dbReference>
<name>A0ABT4M4D5_9BURK</name>
<evidence type="ECO:0000256" key="1">
    <source>
        <dbReference type="PROSITE-ProRule" id="PRU00169"/>
    </source>
</evidence>
<sequence length="1003" mass="111551">MTDSRSLDPFQADPERLMDSQQGQLRIAARIIVIACLCMGTIAYIGHARLGDVDGHAVFISPYFALVMILCGLALHAARAYTRHAPLFGIAMIGMLVWALIAPRWYDAWVNGRTVSAAFATSVALLGALVALALRNKEVRRPPSAWPRLGASLTALLGIALPTLLSYGLIENDIVTRQRFANASARTVANEITERISRTVAFAGRQAQRWKVMGHVPSQAFLREEFDNHLSDFLFFDGFALVDTGPSIVAMSNRAGVTSDWVRDSITNRSLRSVLDHVIDSGNPHFVLDDRLSGNQNIGLIITPQSNPAMKGWYTITRLNLVNIFMRAIAKTPRGYFSINHDGRTLYRTADTPPENPFAAGELTIALNHDLDLKLAYAYAKAPGDLGADVLPEFVLLAGLLFTFLLGSSQRLARIARERSDQLSHSALHDPLTGLPNRRMLEQTLQDACTRARTGKSSVSVVFLDLDGIKLINDSMGHRIGDTVLMEASDRLLNDVQLDGSVTHLGGDEFVLLFPGLELRQVQERTQHIMHELAKPYFVTGKALRVTTNAGITISDGHTRDHMQLVREADLAMLRAKQDGQNTWHTYTEDLSARVADRLELRNDLQSALDAGALELHYQPIIAGHSGRVVGVEALVRWRHPTRGYISPSRFIPLSEETGQIASLTEWVLATACRDSDALRKKGFSALPVIINISPLYFQRTDFVEKIRKNLSDATLPATLLSIEITEGVLLDDKEAAILKLTQLRDMGIQTSIDDFGTGYSNLNYLKNLPIFKVKIDRSFVTDVVHDPAAAAIAQGIISMAHHLGLKVIAEGVETESQLAFLKRSHCDEFQGYLFARPLTFDELIDRLSENSGHFTTQPLDTATSERVLLLVDDEQNILNALTRLLRRDGYRILTANNAPQALELLARHEVQVIVSDQRMPEMTGTEFFSKVKEMYPATTRMILSGYTDLKSVTEAINHGAIYKFITKPWDDESLRKDIEQAFIDQRSRDVQEILNAERERLR</sequence>
<dbReference type="InterPro" id="IPR000160">
    <property type="entry name" value="GGDEF_dom"/>
</dbReference>
<dbReference type="InterPro" id="IPR029787">
    <property type="entry name" value="Nucleotide_cyclase"/>
</dbReference>
<dbReference type="Gene3D" id="3.30.70.270">
    <property type="match status" value="1"/>
</dbReference>
<dbReference type="SMART" id="SM00448">
    <property type="entry name" value="REC"/>
    <property type="match status" value="1"/>
</dbReference>
<dbReference type="SMART" id="SM00052">
    <property type="entry name" value="EAL"/>
    <property type="match status" value="1"/>
</dbReference>
<feature type="domain" description="EAL" evidence="4">
    <location>
        <begin position="598"/>
        <end position="852"/>
    </location>
</feature>
<gene>
    <name evidence="6" type="ORF">O4H32_09345</name>
</gene>
<dbReference type="PANTHER" id="PTHR44757">
    <property type="entry name" value="DIGUANYLATE CYCLASE DGCP"/>
    <property type="match status" value="1"/>
</dbReference>
<dbReference type="PROSITE" id="PS50883">
    <property type="entry name" value="EAL"/>
    <property type="match status" value="1"/>
</dbReference>
<dbReference type="InterPro" id="IPR035919">
    <property type="entry name" value="EAL_sf"/>
</dbReference>
<dbReference type="InterPro" id="IPR001633">
    <property type="entry name" value="EAL_dom"/>
</dbReference>
<keyword evidence="7" id="KW-1185">Reference proteome</keyword>
<evidence type="ECO:0000256" key="2">
    <source>
        <dbReference type="SAM" id="Phobius"/>
    </source>
</evidence>
<dbReference type="PROSITE" id="PS50110">
    <property type="entry name" value="RESPONSE_REGULATORY"/>
    <property type="match status" value="1"/>
</dbReference>
<dbReference type="Proteomes" id="UP001068379">
    <property type="component" value="Unassembled WGS sequence"/>
</dbReference>
<dbReference type="CDD" id="cd17569">
    <property type="entry name" value="REC_HupR-like"/>
    <property type="match status" value="1"/>
</dbReference>
<dbReference type="Pfam" id="PF00563">
    <property type="entry name" value="EAL"/>
    <property type="match status" value="1"/>
</dbReference>
<dbReference type="PROSITE" id="PS50887">
    <property type="entry name" value="GGDEF"/>
    <property type="match status" value="1"/>
</dbReference>
<dbReference type="SUPFAM" id="SSF52172">
    <property type="entry name" value="CheY-like"/>
    <property type="match status" value="1"/>
</dbReference>
<feature type="transmembrane region" description="Helical" evidence="2">
    <location>
        <begin position="27"/>
        <end position="45"/>
    </location>
</feature>
<comment type="caution">
    <text evidence="6">The sequence shown here is derived from an EMBL/GenBank/DDBJ whole genome shotgun (WGS) entry which is preliminary data.</text>
</comment>
<feature type="transmembrane region" description="Helical" evidence="2">
    <location>
        <begin position="112"/>
        <end position="134"/>
    </location>
</feature>
<protein>
    <submittedName>
        <fullName evidence="6">EAL domain-containing protein</fullName>
    </submittedName>
</protein>
<feature type="transmembrane region" description="Helical" evidence="2">
    <location>
        <begin position="146"/>
        <end position="170"/>
    </location>
</feature>
<dbReference type="CDD" id="cd01949">
    <property type="entry name" value="GGDEF"/>
    <property type="match status" value="1"/>
</dbReference>
<dbReference type="Gene3D" id="3.40.50.2300">
    <property type="match status" value="1"/>
</dbReference>
<dbReference type="NCBIfam" id="TIGR00254">
    <property type="entry name" value="GGDEF"/>
    <property type="match status" value="1"/>
</dbReference>
<dbReference type="InterPro" id="IPR052155">
    <property type="entry name" value="Biofilm_reg_signaling"/>
</dbReference>
<dbReference type="InterPro" id="IPR011006">
    <property type="entry name" value="CheY-like_superfamily"/>
</dbReference>
<dbReference type="RefSeq" id="WP_269358517.1">
    <property type="nucleotide sequence ID" value="NZ_JAPWHE010000005.1"/>
</dbReference>
<keyword evidence="2" id="KW-0812">Transmembrane</keyword>
<reference evidence="6" key="1">
    <citation type="submission" date="2022-12" db="EMBL/GenBank/DDBJ databases">
        <title>Bacterial isolates from different developmental stages of Nematostella vectensis.</title>
        <authorList>
            <person name="Fraune S."/>
        </authorList>
    </citation>
    <scope>NUCLEOTIDE SEQUENCE</scope>
    <source>
        <strain evidence="6">G21619-S1</strain>
    </source>
</reference>
<dbReference type="InterPro" id="IPR043128">
    <property type="entry name" value="Rev_trsase/Diguanyl_cyclase"/>
</dbReference>
<feature type="domain" description="GGDEF" evidence="5">
    <location>
        <begin position="457"/>
        <end position="589"/>
    </location>
</feature>